<feature type="transmembrane region" description="Helical" evidence="9">
    <location>
        <begin position="121"/>
        <end position="142"/>
    </location>
</feature>
<dbReference type="PANTHER" id="PTHR33695">
    <property type="entry name" value="LIPOPROTEIN SIGNAL PEPTIDASE"/>
    <property type="match status" value="1"/>
</dbReference>
<feature type="active site" evidence="9">
    <location>
        <position position="111"/>
    </location>
</feature>
<dbReference type="UniPathway" id="UPA00665"/>
<evidence type="ECO:0000313" key="12">
    <source>
        <dbReference type="Proteomes" id="UP000190625"/>
    </source>
</evidence>
<protein>
    <recommendedName>
        <fullName evidence="9">Lipoprotein signal peptidase</fullName>
        <ecNumber evidence="9">3.4.23.36</ecNumber>
    </recommendedName>
    <alternativeName>
        <fullName evidence="9">Prolipoprotein signal peptidase</fullName>
    </alternativeName>
    <alternativeName>
        <fullName evidence="9">Signal peptidase II</fullName>
        <shortName evidence="9">SPase II</shortName>
    </alternativeName>
</protein>
<keyword evidence="7 9" id="KW-1133">Transmembrane helix</keyword>
<proteinExistence type="inferred from homology"/>
<dbReference type="GO" id="GO:0004190">
    <property type="term" value="F:aspartic-type endopeptidase activity"/>
    <property type="evidence" value="ECO:0007669"/>
    <property type="project" value="UniProtKB-UniRule"/>
</dbReference>
<keyword evidence="4 9" id="KW-0812">Transmembrane</keyword>
<keyword evidence="6 9" id="KW-0378">Hydrolase</keyword>
<dbReference type="STRING" id="142842.SAMN02745118_02547"/>
<evidence type="ECO:0000313" key="11">
    <source>
        <dbReference type="EMBL" id="SKA02633.1"/>
    </source>
</evidence>
<name>A0A1T4QFR7_9FIRM</name>
<evidence type="ECO:0000256" key="9">
    <source>
        <dbReference type="HAMAP-Rule" id="MF_00161"/>
    </source>
</evidence>
<comment type="similarity">
    <text evidence="1 9 10">Belongs to the peptidase A8 family.</text>
</comment>
<dbReference type="EC" id="3.4.23.36" evidence="9"/>
<dbReference type="OrthoDB" id="9810259at2"/>
<evidence type="ECO:0000256" key="5">
    <source>
        <dbReference type="ARBA" id="ARBA00022750"/>
    </source>
</evidence>
<dbReference type="RefSeq" id="WP_078810971.1">
    <property type="nucleotide sequence ID" value="NZ_FUWM01000027.1"/>
</dbReference>
<dbReference type="PANTHER" id="PTHR33695:SF1">
    <property type="entry name" value="LIPOPROTEIN SIGNAL PEPTIDASE"/>
    <property type="match status" value="1"/>
</dbReference>
<keyword evidence="12" id="KW-1185">Reference proteome</keyword>
<comment type="caution">
    <text evidence="9">Lacks conserved residue(s) required for the propagation of feature annotation.</text>
</comment>
<dbReference type="HAMAP" id="MF_00161">
    <property type="entry name" value="LspA"/>
    <property type="match status" value="1"/>
</dbReference>
<feature type="active site" evidence="9">
    <location>
        <position position="125"/>
    </location>
</feature>
<evidence type="ECO:0000256" key="10">
    <source>
        <dbReference type="RuleBase" id="RU004181"/>
    </source>
</evidence>
<dbReference type="NCBIfam" id="TIGR00077">
    <property type="entry name" value="lspA"/>
    <property type="match status" value="1"/>
</dbReference>
<evidence type="ECO:0000256" key="4">
    <source>
        <dbReference type="ARBA" id="ARBA00022692"/>
    </source>
</evidence>
<dbReference type="Proteomes" id="UP000190625">
    <property type="component" value="Unassembled WGS sequence"/>
</dbReference>
<evidence type="ECO:0000256" key="6">
    <source>
        <dbReference type="ARBA" id="ARBA00022801"/>
    </source>
</evidence>
<organism evidence="11 12">
    <name type="scientific">Selenihalanaerobacter shriftii</name>
    <dbReference type="NCBI Taxonomy" id="142842"/>
    <lineage>
        <taxon>Bacteria</taxon>
        <taxon>Bacillati</taxon>
        <taxon>Bacillota</taxon>
        <taxon>Clostridia</taxon>
        <taxon>Halanaerobiales</taxon>
        <taxon>Halobacteroidaceae</taxon>
        <taxon>Selenihalanaerobacter</taxon>
    </lineage>
</organism>
<comment type="subcellular location">
    <subcellularLocation>
        <location evidence="9">Cell membrane</location>
        <topology evidence="9">Multi-pass membrane protein</topology>
    </subcellularLocation>
</comment>
<dbReference type="PRINTS" id="PR00781">
    <property type="entry name" value="LIPOSIGPTASE"/>
</dbReference>
<dbReference type="InterPro" id="IPR001872">
    <property type="entry name" value="Peptidase_A8"/>
</dbReference>
<comment type="pathway">
    <text evidence="9">Protein modification; lipoprotein biosynthesis (signal peptide cleavage).</text>
</comment>
<keyword evidence="8 9" id="KW-0472">Membrane</keyword>
<dbReference type="AlphaFoldDB" id="A0A1T4QFR7"/>
<feature type="transmembrane region" description="Helical" evidence="9">
    <location>
        <begin position="82"/>
        <end position="101"/>
    </location>
</feature>
<comment type="function">
    <text evidence="9">This protein specifically catalyzes the removal of signal peptides from prolipoproteins.</text>
</comment>
<gene>
    <name evidence="9" type="primary">lspA</name>
    <name evidence="11" type="ORF">SAMN02745118_02547</name>
</gene>
<keyword evidence="5 9" id="KW-0064">Aspartyl protease</keyword>
<evidence type="ECO:0000256" key="1">
    <source>
        <dbReference type="ARBA" id="ARBA00006139"/>
    </source>
</evidence>
<comment type="catalytic activity">
    <reaction evidence="9">
        <text>Release of signal peptides from bacterial membrane prolipoproteins. Hydrolyzes -Xaa-Yaa-Zaa-|-(S,diacylglyceryl)Cys-, in which Xaa is hydrophobic (preferably Leu), and Yaa (Ala or Ser) and Zaa (Gly or Ala) have small, neutral side chains.</text>
        <dbReference type="EC" id="3.4.23.36"/>
    </reaction>
</comment>
<evidence type="ECO:0000256" key="8">
    <source>
        <dbReference type="ARBA" id="ARBA00023136"/>
    </source>
</evidence>
<evidence type="ECO:0000256" key="7">
    <source>
        <dbReference type="ARBA" id="ARBA00022989"/>
    </source>
</evidence>
<keyword evidence="3 9" id="KW-0645">Protease</keyword>
<keyword evidence="2 9" id="KW-1003">Cell membrane</keyword>
<dbReference type="GO" id="GO:0005886">
    <property type="term" value="C:plasma membrane"/>
    <property type="evidence" value="ECO:0007669"/>
    <property type="project" value="UniProtKB-SubCell"/>
</dbReference>
<sequence>MLVFIVALIILILDQVTKLIIVQNFHVSESLPFIEDIFHLTYVKNFGAAFGILTNQRLFFIIVTLLVIIILLALYKQISKQGVLIKIATGLGIGGAIGNLIDRIRVGYVIDFLDFRVWPVFNIADSAIVIGVGIFFYWAIILDGME</sequence>
<accession>A0A1T4QFR7</accession>
<evidence type="ECO:0000256" key="3">
    <source>
        <dbReference type="ARBA" id="ARBA00022670"/>
    </source>
</evidence>
<dbReference type="EMBL" id="FUWM01000027">
    <property type="protein sequence ID" value="SKA02633.1"/>
    <property type="molecule type" value="Genomic_DNA"/>
</dbReference>
<dbReference type="GO" id="GO:0006508">
    <property type="term" value="P:proteolysis"/>
    <property type="evidence" value="ECO:0007669"/>
    <property type="project" value="UniProtKB-KW"/>
</dbReference>
<dbReference type="Pfam" id="PF01252">
    <property type="entry name" value="Peptidase_A8"/>
    <property type="match status" value="1"/>
</dbReference>
<feature type="transmembrane region" description="Helical" evidence="9">
    <location>
        <begin position="58"/>
        <end position="75"/>
    </location>
</feature>
<evidence type="ECO:0000256" key="2">
    <source>
        <dbReference type="ARBA" id="ARBA00022475"/>
    </source>
</evidence>
<reference evidence="12" key="1">
    <citation type="submission" date="2017-02" db="EMBL/GenBank/DDBJ databases">
        <authorList>
            <person name="Varghese N."/>
            <person name="Submissions S."/>
        </authorList>
    </citation>
    <scope>NUCLEOTIDE SEQUENCE [LARGE SCALE GENOMIC DNA]</scope>
    <source>
        <strain evidence="12">ATCC BAA-73</strain>
    </source>
</reference>